<keyword evidence="5 9" id="KW-1133">Transmembrane helix</keyword>
<keyword evidence="3 10" id="KW-0808">Transferase</keyword>
<evidence type="ECO:0000256" key="3">
    <source>
        <dbReference type="ARBA" id="ARBA00022679"/>
    </source>
</evidence>
<feature type="transmembrane region" description="Helical" evidence="9">
    <location>
        <begin position="465"/>
        <end position="486"/>
    </location>
</feature>
<comment type="caution">
    <text evidence="10">The sequence shown here is derived from an EMBL/GenBank/DDBJ whole genome shotgun (WGS) entry which is preliminary data.</text>
</comment>
<evidence type="ECO:0000256" key="5">
    <source>
        <dbReference type="ARBA" id="ARBA00022989"/>
    </source>
</evidence>
<evidence type="ECO:0000256" key="6">
    <source>
        <dbReference type="ARBA" id="ARBA00023034"/>
    </source>
</evidence>
<evidence type="ECO:0000313" key="11">
    <source>
        <dbReference type="Proteomes" id="UP000323426"/>
    </source>
</evidence>
<dbReference type="Proteomes" id="UP000323426">
    <property type="component" value="Unassembled WGS sequence"/>
</dbReference>
<reference evidence="10 11" key="1">
    <citation type="submission" date="2019-09" db="EMBL/GenBank/DDBJ databases">
        <title>Genome sequence and assembly of Adhaeribacter sp.</title>
        <authorList>
            <person name="Chhetri G."/>
        </authorList>
    </citation>
    <scope>NUCLEOTIDE SEQUENCE [LARGE SCALE GENOMIC DNA]</scope>
    <source>
        <strain evidence="10 11">DK36</strain>
    </source>
</reference>
<evidence type="ECO:0000256" key="8">
    <source>
        <dbReference type="ARBA" id="ARBA00023316"/>
    </source>
</evidence>
<dbReference type="PANTHER" id="PTHR32044:SF80">
    <property type="entry name" value="XYLOGLUCAN GLYCOSYLTRANSFERASE 2-RELATED"/>
    <property type="match status" value="1"/>
</dbReference>
<keyword evidence="11" id="KW-1185">Reference proteome</keyword>
<evidence type="ECO:0000313" key="10">
    <source>
        <dbReference type="EMBL" id="KAA5544841.1"/>
    </source>
</evidence>
<dbReference type="AlphaFoldDB" id="A0A5M6DBB8"/>
<dbReference type="CDD" id="cd06437">
    <property type="entry name" value="CESA_CaSu_A2"/>
    <property type="match status" value="1"/>
</dbReference>
<dbReference type="PANTHER" id="PTHR32044">
    <property type="entry name" value="GLUCOMANNAN 4-BETA-MANNOSYLTRANSFERASE 9"/>
    <property type="match status" value="1"/>
</dbReference>
<dbReference type="FunFam" id="3.90.550.10:FF:000057">
    <property type="entry name" value="Glycosyltransferase-like protein, family 2"/>
    <property type="match status" value="1"/>
</dbReference>
<gene>
    <name evidence="10" type="ORF">F0145_14255</name>
</gene>
<dbReference type="GO" id="GO:0071555">
    <property type="term" value="P:cell wall organization"/>
    <property type="evidence" value="ECO:0007669"/>
    <property type="project" value="UniProtKB-KW"/>
</dbReference>
<dbReference type="Gene3D" id="3.90.550.10">
    <property type="entry name" value="Spore Coat Polysaccharide Biosynthesis Protein SpsA, Chain A"/>
    <property type="match status" value="1"/>
</dbReference>
<dbReference type="InterPro" id="IPR029044">
    <property type="entry name" value="Nucleotide-diphossugar_trans"/>
</dbReference>
<proteinExistence type="predicted"/>
<keyword evidence="8" id="KW-0961">Cell wall biogenesis/degradation</keyword>
<organism evidence="10 11">
    <name type="scientific">Adhaeribacter rhizoryzae</name>
    <dbReference type="NCBI Taxonomy" id="2607907"/>
    <lineage>
        <taxon>Bacteria</taxon>
        <taxon>Pseudomonadati</taxon>
        <taxon>Bacteroidota</taxon>
        <taxon>Cytophagia</taxon>
        <taxon>Cytophagales</taxon>
        <taxon>Hymenobacteraceae</taxon>
        <taxon>Adhaeribacter</taxon>
    </lineage>
</organism>
<feature type="transmembrane region" description="Helical" evidence="9">
    <location>
        <begin position="6"/>
        <end position="34"/>
    </location>
</feature>
<evidence type="ECO:0000256" key="7">
    <source>
        <dbReference type="ARBA" id="ARBA00023136"/>
    </source>
</evidence>
<comment type="subcellular location">
    <subcellularLocation>
        <location evidence="1">Golgi apparatus membrane</location>
        <topology evidence="1">Multi-pass membrane protein</topology>
    </subcellularLocation>
</comment>
<keyword evidence="7 9" id="KW-0472">Membrane</keyword>
<feature type="transmembrane region" description="Helical" evidence="9">
    <location>
        <begin position="438"/>
        <end position="458"/>
    </location>
</feature>
<feature type="transmembrane region" description="Helical" evidence="9">
    <location>
        <begin position="312"/>
        <end position="335"/>
    </location>
</feature>
<accession>A0A5M6DBB8</accession>
<dbReference type="RefSeq" id="WP_150089090.1">
    <property type="nucleotide sequence ID" value="NZ_VWSF01000010.1"/>
</dbReference>
<dbReference type="SUPFAM" id="SSF53448">
    <property type="entry name" value="Nucleotide-diphospho-sugar transferases"/>
    <property type="match status" value="1"/>
</dbReference>
<feature type="transmembrane region" description="Helical" evidence="9">
    <location>
        <begin position="347"/>
        <end position="364"/>
    </location>
</feature>
<evidence type="ECO:0000256" key="2">
    <source>
        <dbReference type="ARBA" id="ARBA00022676"/>
    </source>
</evidence>
<protein>
    <submittedName>
        <fullName evidence="10">Glycosyltransferase</fullName>
    </submittedName>
</protein>
<feature type="transmembrane region" description="Helical" evidence="9">
    <location>
        <begin position="384"/>
        <end position="403"/>
    </location>
</feature>
<name>A0A5M6DBB8_9BACT</name>
<dbReference type="EMBL" id="VWSF01000010">
    <property type="protein sequence ID" value="KAA5544841.1"/>
    <property type="molecule type" value="Genomic_DNA"/>
</dbReference>
<evidence type="ECO:0000256" key="9">
    <source>
        <dbReference type="SAM" id="Phobius"/>
    </source>
</evidence>
<evidence type="ECO:0000256" key="1">
    <source>
        <dbReference type="ARBA" id="ARBA00004653"/>
    </source>
</evidence>
<keyword evidence="2" id="KW-0328">Glycosyltransferase</keyword>
<keyword evidence="4 9" id="KW-0812">Transmembrane</keyword>
<keyword evidence="6" id="KW-0333">Golgi apparatus</keyword>
<dbReference type="GO" id="GO:0016757">
    <property type="term" value="F:glycosyltransferase activity"/>
    <property type="evidence" value="ECO:0007669"/>
    <property type="project" value="UniProtKB-KW"/>
</dbReference>
<evidence type="ECO:0000256" key="4">
    <source>
        <dbReference type="ARBA" id="ARBA00022692"/>
    </source>
</evidence>
<dbReference type="Pfam" id="PF13641">
    <property type="entry name" value="Glyco_tranf_2_3"/>
    <property type="match status" value="1"/>
</dbReference>
<sequence length="490" mass="55581">MKSLEIFVFVVYSLCLTFIFLYSLVQLQLAWLYFRSKKNKAVTPAPALPTNWPLVTVQLPLYNEIYVTERLLDCIMALDYPPEKLQVQVLDDSTDNTTALVAAKVAAYQAAGRNITHVRRPNRTGYKAGALQYGLASATGEFIAVFDADFLPKPDFLQQTIPAFDAPHIGVVQTRWGHLNQDYSILTQLQAFGLNAHFTVEQTGRSVGGHFINFNGTAGIWRKSCILDAGGWQPDTLTEDLDLSYRAQLKNWRLRYLENVEAPAELPAAMNAIKSQQFRWTKGAAETARKHLKEVLFSNLTWGTKVNALFHLLNSSVFVALLIAAILSVPVIFFIRDISVYNPLFSIRGLYLISLVALILFYWLSYQQLNAYRPKSILSFISKLFFFLVFSMGLSLHNSIAVIEGFLGKKTPFIRTPKFNIRSVQDRWQNSRYAVKNISVLAFLEGLLCLYFLFGVYLDFRLQSYGTLPFHVMLSLGFGSVFYYSLKHSQ</sequence>